<dbReference type="HOGENOM" id="CLU_180191_1_0_1"/>
<name>G4TT61_SERID</name>
<organism evidence="1 2">
    <name type="scientific">Serendipita indica (strain DSM 11827)</name>
    <name type="common">Root endophyte fungus</name>
    <name type="synonym">Piriformospora indica</name>
    <dbReference type="NCBI Taxonomy" id="1109443"/>
    <lineage>
        <taxon>Eukaryota</taxon>
        <taxon>Fungi</taxon>
        <taxon>Dikarya</taxon>
        <taxon>Basidiomycota</taxon>
        <taxon>Agaricomycotina</taxon>
        <taxon>Agaricomycetes</taxon>
        <taxon>Sebacinales</taxon>
        <taxon>Serendipitaceae</taxon>
        <taxon>Serendipita</taxon>
    </lineage>
</organism>
<gene>
    <name evidence="1" type="ORF">PIIN_08456</name>
</gene>
<dbReference type="OrthoDB" id="3155517at2759"/>
<dbReference type="Proteomes" id="UP000007148">
    <property type="component" value="Unassembled WGS sequence"/>
</dbReference>
<keyword evidence="2" id="KW-1185">Reference proteome</keyword>
<dbReference type="EMBL" id="CAFZ01000320">
    <property type="protein sequence ID" value="CCA74504.1"/>
    <property type="molecule type" value="Genomic_DNA"/>
</dbReference>
<accession>G4TT61</accession>
<comment type="caution">
    <text evidence="1">The sequence shown here is derived from an EMBL/GenBank/DDBJ whole genome shotgun (WGS) entry which is preliminary data.</text>
</comment>
<reference evidence="1 2" key="1">
    <citation type="journal article" date="2011" name="PLoS Pathog.">
        <title>Endophytic Life Strategies Decoded by Genome and Transcriptome Analyses of the Mutualistic Root Symbiont Piriformospora indica.</title>
        <authorList>
            <person name="Zuccaro A."/>
            <person name="Lahrmann U."/>
            <person name="Guldener U."/>
            <person name="Langen G."/>
            <person name="Pfiffi S."/>
            <person name="Biedenkopf D."/>
            <person name="Wong P."/>
            <person name="Samans B."/>
            <person name="Grimm C."/>
            <person name="Basiewicz M."/>
            <person name="Murat C."/>
            <person name="Martin F."/>
            <person name="Kogel K.H."/>
        </authorList>
    </citation>
    <scope>NUCLEOTIDE SEQUENCE [LARGE SCALE GENOMIC DNA]</scope>
    <source>
        <strain evidence="1 2">DSM 11827</strain>
    </source>
</reference>
<evidence type="ECO:0000313" key="2">
    <source>
        <dbReference type="Proteomes" id="UP000007148"/>
    </source>
</evidence>
<proteinExistence type="predicted"/>
<dbReference type="InParanoid" id="G4TT61"/>
<sequence length="83" mass="9060">MCRQISDGCVSRGCGHYIQTTVVAIADCQSSQCRLSSSHSPSCRAPHCRCNQTYGPDIERTTNTKPGLCDQCQVSRMQHGLQA</sequence>
<evidence type="ECO:0000313" key="1">
    <source>
        <dbReference type="EMBL" id="CCA74504.1"/>
    </source>
</evidence>
<dbReference type="AlphaFoldDB" id="G4TT61"/>
<protein>
    <submittedName>
        <fullName evidence="1">Uncharacterized protein</fullName>
    </submittedName>
</protein>